<dbReference type="PROSITE" id="PS50853">
    <property type="entry name" value="FN3"/>
    <property type="match status" value="2"/>
</dbReference>
<dbReference type="RefSeq" id="WP_150456687.1">
    <property type="nucleotide sequence ID" value="NZ_VYKK01000004.1"/>
</dbReference>
<sequence length="937" mass="100279">MGFFLGSMGGSAITFKRAYDPSLAYKKNDTVSLSGSIYICIKNAPAGISPTNNTYWDIYQAAGSASTAIDDSNINTTASTLSASKINELISSKTVALEDLSDVNTTNKTNNNVLAYDMPSDSYVLKTPNTSSSMSSLETEFTIKDTWTTVGIRNMPQPMYRLFVVNLGTDKVTFKVNGMTINVLPNEEFDEVLNPFTTVEIVSGTFFAKAYALRSGSPYPKYVLKDYFDGDTGQERMFTGAAFSLTVCNDGYSDLLFTANDLVFVVAARSIEEEFLEGFTSVSVNSNSPYRVLVKGLLTDTISGYFPDNTAPNEITYLHSSVVTATSATIEWTSSNSIDIDHYEIYSYQSKIGTTKNNNYTITGLTEKTSYNITVKSVDKSGNVSSGVTFTLLTSDITPPANVTNLAASSITQNSVMLNWTGSSSTDTSGYDIYNSSSYVGTTTVTNYTLTGLTAGTNYTFNVKAKDSSGNISSGSSISVTTSVQVVDSTPPTLTFNPPPGLYNASKTVSISPNESSKIYYTTDGSTPTVSSTLYSSPINTGTVGPFSIKAIGVDDAGNVSTVYTATYTFDMVVPSVTLNASPGWTYNTASVTVSMTSSKVGGVIYYTLDGTAPNTSSSIYTSPLSLTGNKPVKAIVKDPAGNISSVASSSIVYDITPPGAPTVSDISDIKDTSAVIKYDSLDARTMFIYSDSGYIDGTTQMVSNIKQARLLGLPKNNTTNVYLKSVDEAGNISYQTSVALTTTNLGTTPTDGTVNDASLKVWGENLSALPLGCNFLHNPQNYFVGNGDFTFTYTGIIPKYSSVLHYNSPVSGLNNTNKLYIKMDGSSTISWYLKTIDNSNSTTKDYGGQSSVVSNSENVHIVLLRRGTSLIFKVNNIIVSSLTIPSTHELFPSTTNDSPCLIGGAILSGTSLVKHFAIYNRGLTDTELTQNYNVLK</sequence>
<evidence type="ECO:0000313" key="4">
    <source>
        <dbReference type="Proteomes" id="UP000367750"/>
    </source>
</evidence>
<dbReference type="InterPro" id="IPR036116">
    <property type="entry name" value="FN3_sf"/>
</dbReference>
<evidence type="ECO:0000259" key="2">
    <source>
        <dbReference type="PROSITE" id="PS50853"/>
    </source>
</evidence>
<name>A0A5J5GH31_9BACL</name>
<dbReference type="EMBL" id="VYKK01000004">
    <property type="protein sequence ID" value="KAA9007397.1"/>
    <property type="molecule type" value="Genomic_DNA"/>
</dbReference>
<keyword evidence="1" id="KW-0677">Repeat</keyword>
<dbReference type="PANTHER" id="PTHR13817">
    <property type="entry name" value="TITIN"/>
    <property type="match status" value="1"/>
</dbReference>
<dbReference type="Pfam" id="PF13290">
    <property type="entry name" value="CHB_HEX_C_1"/>
    <property type="match status" value="2"/>
</dbReference>
<evidence type="ECO:0000313" key="3">
    <source>
        <dbReference type="EMBL" id="KAA9007397.1"/>
    </source>
</evidence>
<dbReference type="OrthoDB" id="9760450at2"/>
<dbReference type="PANTHER" id="PTHR13817:SF173">
    <property type="entry name" value="FRAZZLED"/>
    <property type="match status" value="1"/>
</dbReference>
<dbReference type="Pfam" id="PF00041">
    <property type="entry name" value="fn3"/>
    <property type="match status" value="2"/>
</dbReference>
<protein>
    <recommendedName>
        <fullName evidence="2">Fibronectin type-III domain-containing protein</fullName>
    </recommendedName>
</protein>
<evidence type="ECO:0000256" key="1">
    <source>
        <dbReference type="ARBA" id="ARBA00022737"/>
    </source>
</evidence>
<dbReference type="InterPro" id="IPR003961">
    <property type="entry name" value="FN3_dom"/>
</dbReference>
<dbReference type="CDD" id="cd00063">
    <property type="entry name" value="FN3"/>
    <property type="match status" value="1"/>
</dbReference>
<dbReference type="InterPro" id="IPR013320">
    <property type="entry name" value="ConA-like_dom_sf"/>
</dbReference>
<reference evidence="3 4" key="1">
    <citation type="submission" date="2019-09" db="EMBL/GenBank/DDBJ databases">
        <title>Bacillus ochoae sp. nov., Paenibacillus whitsoniae sp. nov., Paenibacillus spiritus sp. nov. Isolated from the Mars Exploration Rover during spacecraft assembly.</title>
        <authorList>
            <person name="Seuylemezian A."/>
            <person name="Vaishampayan P."/>
        </authorList>
    </citation>
    <scope>NUCLEOTIDE SEQUENCE [LARGE SCALE GENOMIC DNA]</scope>
    <source>
        <strain evidence="3 4">MER_111</strain>
    </source>
</reference>
<dbReference type="SUPFAM" id="SSF49899">
    <property type="entry name" value="Concanavalin A-like lectins/glucanases"/>
    <property type="match status" value="1"/>
</dbReference>
<dbReference type="SMART" id="SM00060">
    <property type="entry name" value="FN3"/>
    <property type="match status" value="3"/>
</dbReference>
<dbReference type="InterPro" id="IPR059177">
    <property type="entry name" value="GH29D-like_dom"/>
</dbReference>
<dbReference type="InterPro" id="IPR013783">
    <property type="entry name" value="Ig-like_fold"/>
</dbReference>
<dbReference type="Proteomes" id="UP000367750">
    <property type="component" value="Unassembled WGS sequence"/>
</dbReference>
<dbReference type="InterPro" id="IPR050964">
    <property type="entry name" value="Striated_Muscle_Regulatory"/>
</dbReference>
<proteinExistence type="predicted"/>
<dbReference type="SUPFAM" id="SSF49265">
    <property type="entry name" value="Fibronectin type III"/>
    <property type="match status" value="1"/>
</dbReference>
<dbReference type="AlphaFoldDB" id="A0A5J5GH31"/>
<feature type="domain" description="Fibronectin type-III" evidence="2">
    <location>
        <begin position="399"/>
        <end position="486"/>
    </location>
</feature>
<organism evidence="3 4">
    <name type="scientific">Paenibacillus spiritus</name>
    <dbReference type="NCBI Taxonomy" id="2496557"/>
    <lineage>
        <taxon>Bacteria</taxon>
        <taxon>Bacillati</taxon>
        <taxon>Bacillota</taxon>
        <taxon>Bacilli</taxon>
        <taxon>Bacillales</taxon>
        <taxon>Paenibacillaceae</taxon>
        <taxon>Paenibacillus</taxon>
    </lineage>
</organism>
<keyword evidence="4" id="KW-1185">Reference proteome</keyword>
<comment type="caution">
    <text evidence="3">The sequence shown here is derived from an EMBL/GenBank/DDBJ whole genome shotgun (WGS) entry which is preliminary data.</text>
</comment>
<accession>A0A5J5GH31</accession>
<dbReference type="Gene3D" id="2.60.40.10">
    <property type="entry name" value="Immunoglobulins"/>
    <property type="match status" value="2"/>
</dbReference>
<gene>
    <name evidence="3" type="ORF">F4V43_02610</name>
</gene>
<feature type="domain" description="Fibronectin type-III" evidence="2">
    <location>
        <begin position="311"/>
        <end position="397"/>
    </location>
</feature>